<dbReference type="Proteomes" id="UP000000377">
    <property type="component" value="Chromosome"/>
</dbReference>
<dbReference type="AlphaFoldDB" id="D7BYF7"/>
<organism evidence="1 2">
    <name type="scientific">Streptomyces bingchenggensis (strain BCW-1)</name>
    <dbReference type="NCBI Taxonomy" id="749414"/>
    <lineage>
        <taxon>Bacteria</taxon>
        <taxon>Bacillati</taxon>
        <taxon>Actinomycetota</taxon>
        <taxon>Actinomycetes</taxon>
        <taxon>Kitasatosporales</taxon>
        <taxon>Streptomycetaceae</taxon>
        <taxon>Streptomyces</taxon>
    </lineage>
</organism>
<dbReference type="HOGENOM" id="CLU_3141019_0_0_11"/>
<evidence type="ECO:0000313" key="2">
    <source>
        <dbReference type="Proteomes" id="UP000000377"/>
    </source>
</evidence>
<name>D7BYF7_STRBB</name>
<gene>
    <name evidence="1" type="ordered locus">SBI_00364</name>
</gene>
<dbReference type="STRING" id="749414.SBI_00364"/>
<proteinExistence type="predicted"/>
<protein>
    <submittedName>
        <fullName evidence="1">Uncharacterized protein</fullName>
    </submittedName>
</protein>
<accession>D7BYF7</accession>
<evidence type="ECO:0000313" key="1">
    <source>
        <dbReference type="EMBL" id="ADI03485.1"/>
    </source>
</evidence>
<reference evidence="1 2" key="1">
    <citation type="journal article" date="2010" name="J. Bacteriol.">
        <title>Genome sequence of the milbemycin-producing bacterium Streptomyces bingchenggensis.</title>
        <authorList>
            <person name="Wang X.J."/>
            <person name="Yan Y.J."/>
            <person name="Zhang B."/>
            <person name="An J."/>
            <person name="Wang J.J."/>
            <person name="Tian J."/>
            <person name="Jiang L."/>
            <person name="Chen Y.H."/>
            <person name="Huang S.X."/>
            <person name="Yin M."/>
            <person name="Zhang J."/>
            <person name="Gao A.L."/>
            <person name="Liu C.X."/>
            <person name="Zhu Z.X."/>
            <person name="Xiang W.S."/>
        </authorList>
    </citation>
    <scope>NUCLEOTIDE SEQUENCE [LARGE SCALE GENOMIC DNA]</scope>
    <source>
        <strain evidence="1 2">BCW-1</strain>
    </source>
</reference>
<dbReference type="EMBL" id="CP002047">
    <property type="protein sequence ID" value="ADI03485.1"/>
    <property type="molecule type" value="Genomic_DNA"/>
</dbReference>
<sequence length="49" mass="5291">MPKGRSAQVTDAMADLLGALVGSLTRDMADFTLTLRMAQSVSLYASRWS</sequence>
<keyword evidence="2" id="KW-1185">Reference proteome</keyword>
<dbReference type="KEGG" id="sbh:SBI_00364"/>